<keyword evidence="1" id="KW-0813">Transport</keyword>
<keyword evidence="4" id="KW-0249">Electron transport</keyword>
<evidence type="ECO:0000256" key="1">
    <source>
        <dbReference type="ARBA" id="ARBA00022448"/>
    </source>
</evidence>
<comment type="caution">
    <text evidence="8">The sequence shown here is derived from an EMBL/GenBank/DDBJ whole genome shotgun (WGS) entry which is preliminary data.</text>
</comment>
<evidence type="ECO:0000313" key="8">
    <source>
        <dbReference type="EMBL" id="CAD7053951.1"/>
    </source>
</evidence>
<accession>A0ABM8PXS7</accession>
<keyword evidence="5 6" id="KW-0408">Iron</keyword>
<dbReference type="SUPFAM" id="SSF46626">
    <property type="entry name" value="Cytochrome c"/>
    <property type="match status" value="1"/>
</dbReference>
<evidence type="ECO:0000256" key="4">
    <source>
        <dbReference type="ARBA" id="ARBA00022982"/>
    </source>
</evidence>
<reference evidence="8 9" key="1">
    <citation type="submission" date="2020-11" db="EMBL/GenBank/DDBJ databases">
        <authorList>
            <person name="Lassalle F."/>
        </authorList>
    </citation>
    <scope>NUCLEOTIDE SEQUENCE [LARGE SCALE GENOMIC DNA]</scope>
    <source>
        <strain evidence="8 9">AB21</strain>
    </source>
</reference>
<dbReference type="Pfam" id="PF00034">
    <property type="entry name" value="Cytochrom_C"/>
    <property type="match status" value="1"/>
</dbReference>
<keyword evidence="9" id="KW-1185">Reference proteome</keyword>
<dbReference type="PANTHER" id="PTHR33751">
    <property type="entry name" value="CBB3-TYPE CYTOCHROME C OXIDASE SUBUNIT FIXP"/>
    <property type="match status" value="1"/>
</dbReference>
<evidence type="ECO:0000256" key="2">
    <source>
        <dbReference type="ARBA" id="ARBA00022617"/>
    </source>
</evidence>
<evidence type="ECO:0000256" key="6">
    <source>
        <dbReference type="PROSITE-ProRule" id="PRU00433"/>
    </source>
</evidence>
<dbReference type="EMBL" id="CABFWE030000013">
    <property type="protein sequence ID" value="CAD7053951.1"/>
    <property type="molecule type" value="Genomic_DNA"/>
</dbReference>
<evidence type="ECO:0000256" key="5">
    <source>
        <dbReference type="ARBA" id="ARBA00023004"/>
    </source>
</evidence>
<keyword evidence="3 6" id="KW-0479">Metal-binding</keyword>
<feature type="domain" description="Cytochrome c" evidence="7">
    <location>
        <begin position="98"/>
        <end position="189"/>
    </location>
</feature>
<dbReference type="InterPro" id="IPR009056">
    <property type="entry name" value="Cyt_c-like_dom"/>
</dbReference>
<keyword evidence="2 6" id="KW-0349">Heme</keyword>
<organism evidence="8 9">
    <name type="scientific">Pseudorhizobium halotolerans</name>
    <dbReference type="NCBI Taxonomy" id="1233081"/>
    <lineage>
        <taxon>Bacteria</taxon>
        <taxon>Pseudomonadati</taxon>
        <taxon>Pseudomonadota</taxon>
        <taxon>Alphaproteobacteria</taxon>
        <taxon>Hyphomicrobiales</taxon>
        <taxon>Rhizobiaceae</taxon>
        <taxon>Rhizobium/Agrobacterium group</taxon>
        <taxon>Pseudorhizobium</taxon>
    </lineage>
</organism>
<evidence type="ECO:0000256" key="3">
    <source>
        <dbReference type="ARBA" id="ARBA00022723"/>
    </source>
</evidence>
<sequence>MEPPARRYAPEILEALARYYSEQPAAQAAVPGTSRSQNIVAPAREVPFADPGPGNSVGVATLPFSRQDEAGVLEGEGSLSYAAVPTAASAGPPSRREELLELGRRIAVEGIGPRKIPACQSCHASEPQGGNPFYPYLAGQPEWYLSRHLQLWQEGERGGTAYAHIMDQIARNMTDEQIAAVSAWYSQRPLARSISVPQDTLR</sequence>
<name>A0ABM8PXS7_9HYPH</name>
<dbReference type="RefSeq" id="WP_052642707.1">
    <property type="nucleotide sequence ID" value="NZ_CABFWE030000013.1"/>
</dbReference>
<dbReference type="Proteomes" id="UP000601041">
    <property type="component" value="Unassembled WGS sequence"/>
</dbReference>
<evidence type="ECO:0000259" key="7">
    <source>
        <dbReference type="PROSITE" id="PS51007"/>
    </source>
</evidence>
<evidence type="ECO:0000313" key="9">
    <source>
        <dbReference type="Proteomes" id="UP000601041"/>
    </source>
</evidence>
<dbReference type="PROSITE" id="PS51007">
    <property type="entry name" value="CYTC"/>
    <property type="match status" value="1"/>
</dbReference>
<proteinExistence type="predicted"/>
<dbReference type="InterPro" id="IPR036909">
    <property type="entry name" value="Cyt_c-like_dom_sf"/>
</dbReference>
<dbReference type="InterPro" id="IPR050597">
    <property type="entry name" value="Cytochrome_c_Oxidase_Subunit"/>
</dbReference>
<protein>
    <submittedName>
        <fullName evidence="8">Cytochrome C</fullName>
    </submittedName>
</protein>
<dbReference type="PANTHER" id="PTHR33751:SF9">
    <property type="entry name" value="CYTOCHROME C4"/>
    <property type="match status" value="1"/>
</dbReference>
<gene>
    <name evidence="8" type="ORF">RHAB21_04574</name>
</gene>
<dbReference type="Gene3D" id="1.10.760.10">
    <property type="entry name" value="Cytochrome c-like domain"/>
    <property type="match status" value="1"/>
</dbReference>